<reference evidence="1 2" key="1">
    <citation type="submission" date="2015-11" db="EMBL/GenBank/DDBJ databases">
        <title>Genomic analysis of 38 Legionella species identifies large and diverse effector repertoires.</title>
        <authorList>
            <person name="Burstein D."/>
            <person name="Amaro F."/>
            <person name="Zusman T."/>
            <person name="Lifshitz Z."/>
            <person name="Cohen O."/>
            <person name="Gilbert J.A."/>
            <person name="Pupko T."/>
            <person name="Shuman H.A."/>
            <person name="Segal G."/>
        </authorList>
    </citation>
    <scope>NUCLEOTIDE SEQUENCE [LARGE SCALE GENOMIC DNA]</scope>
    <source>
        <strain evidence="1 2">ATCC 700990</strain>
    </source>
</reference>
<dbReference type="PATRIC" id="fig|1212489.4.peg.517"/>
<dbReference type="RefSeq" id="WP_058494850.1">
    <property type="nucleotide sequence ID" value="NZ_CAAAIU010000003.1"/>
</dbReference>
<keyword evidence="2" id="KW-1185">Reference proteome</keyword>
<proteinExistence type="predicted"/>
<protein>
    <submittedName>
        <fullName evidence="1">Uncharacterized protein</fullName>
    </submittedName>
</protein>
<gene>
    <name evidence="1" type="ORF">Ldro_0500</name>
</gene>
<dbReference type="STRING" id="1212489.Ldro_0500"/>
<dbReference type="Proteomes" id="UP000054736">
    <property type="component" value="Unassembled WGS sequence"/>
</dbReference>
<evidence type="ECO:0000313" key="1">
    <source>
        <dbReference type="EMBL" id="KTC93129.1"/>
    </source>
</evidence>
<accession>A0A0W0TC32</accession>
<evidence type="ECO:0000313" key="2">
    <source>
        <dbReference type="Proteomes" id="UP000054736"/>
    </source>
</evidence>
<comment type="caution">
    <text evidence="1">The sequence shown here is derived from an EMBL/GenBank/DDBJ whole genome shotgun (WGS) entry which is preliminary data.</text>
</comment>
<organism evidence="1 2">
    <name type="scientific">Legionella drozanskii LLAP-1</name>
    <dbReference type="NCBI Taxonomy" id="1212489"/>
    <lineage>
        <taxon>Bacteria</taxon>
        <taxon>Pseudomonadati</taxon>
        <taxon>Pseudomonadota</taxon>
        <taxon>Gammaproteobacteria</taxon>
        <taxon>Legionellales</taxon>
        <taxon>Legionellaceae</taxon>
        <taxon>Legionella</taxon>
    </lineage>
</organism>
<name>A0A0W0TC32_9GAMM</name>
<dbReference type="AlphaFoldDB" id="A0A0W0TC32"/>
<dbReference type="EMBL" id="LNXY01000003">
    <property type="protein sequence ID" value="KTC93129.1"/>
    <property type="molecule type" value="Genomic_DNA"/>
</dbReference>
<sequence>MAWRRGFFKYAAGGTTMGAGSYYLAQEVSKYSTLKSNLESMSEPEEEDAPQREVVEAEHKEWLVIGRQSPYYVRDPEKNPKHHLLSRISLSPLIFKGLGTHLDNESHYELLPGSDFITEPFTNDKTAPRVLIKPAQMVNKEPHEIDDEEELEVSFARKQAFSDLTKQKSPFYHSSLAFRVISEERPANPDSVVITGKEAKALLDDINSTICEPQHCTLYGSNCYSATIYGTGKLIELIDKRTGLKLEEDQEKPKATDKDNKDIQAVANVLAKVSLDNLGRGVSNNPVVSDELNSKIKQILVERGLSNAERKEKEISSFQSEKP</sequence>
<dbReference type="OrthoDB" id="5637716at2"/>